<dbReference type="InParanoid" id="D8SWE6"/>
<dbReference type="AlphaFoldDB" id="D8SWE6"/>
<evidence type="ECO:0000259" key="8">
    <source>
        <dbReference type="SMART" id="SM01355"/>
    </source>
</evidence>
<comment type="subcellular location">
    <subcellularLocation>
        <location evidence="1">Endomembrane system</location>
    </subcellularLocation>
</comment>
<dbReference type="eggNOG" id="KOG1060">
    <property type="taxonomic scope" value="Eukaryota"/>
</dbReference>
<feature type="region of interest" description="Disordered" evidence="7">
    <location>
        <begin position="716"/>
        <end position="749"/>
    </location>
</feature>
<evidence type="ECO:0000256" key="4">
    <source>
        <dbReference type="ARBA" id="ARBA00022927"/>
    </source>
</evidence>
<dbReference type="GO" id="GO:0012505">
    <property type="term" value="C:endomembrane system"/>
    <property type="evidence" value="ECO:0007669"/>
    <property type="project" value="UniProtKB-SubCell"/>
</dbReference>
<evidence type="ECO:0000256" key="1">
    <source>
        <dbReference type="ARBA" id="ARBA00004308"/>
    </source>
</evidence>
<dbReference type="InterPro" id="IPR029390">
    <property type="entry name" value="AP3B_C"/>
</dbReference>
<dbReference type="SUPFAM" id="SSF48371">
    <property type="entry name" value="ARM repeat"/>
    <property type="match status" value="1"/>
</dbReference>
<dbReference type="GO" id="GO:0030123">
    <property type="term" value="C:AP-3 adaptor complex"/>
    <property type="evidence" value="ECO:0007669"/>
    <property type="project" value="UniProtKB-UniRule"/>
</dbReference>
<keyword evidence="10" id="KW-1185">Reference proteome</keyword>
<feature type="compositionally biased region" description="Acidic residues" evidence="7">
    <location>
        <begin position="675"/>
        <end position="688"/>
    </location>
</feature>
<organism evidence="10">
    <name type="scientific">Selaginella moellendorffii</name>
    <name type="common">Spikemoss</name>
    <dbReference type="NCBI Taxonomy" id="88036"/>
    <lineage>
        <taxon>Eukaryota</taxon>
        <taxon>Viridiplantae</taxon>
        <taxon>Streptophyta</taxon>
        <taxon>Embryophyta</taxon>
        <taxon>Tracheophyta</taxon>
        <taxon>Lycopodiopsida</taxon>
        <taxon>Selaginellales</taxon>
        <taxon>Selaginellaceae</taxon>
        <taxon>Selaginella</taxon>
    </lineage>
</organism>
<dbReference type="SMART" id="SM01355">
    <property type="entry name" value="AP3B1_C"/>
    <property type="match status" value="1"/>
</dbReference>
<dbReference type="Gene3D" id="1.25.10.10">
    <property type="entry name" value="Leucine-rich Repeat Variant"/>
    <property type="match status" value="1"/>
</dbReference>
<dbReference type="PIRSF" id="PIRSF037096">
    <property type="entry name" value="AP3_complex_beta"/>
    <property type="match status" value="1"/>
</dbReference>
<dbReference type="InterPro" id="IPR026739">
    <property type="entry name" value="AP_beta"/>
</dbReference>
<dbReference type="EMBL" id="GL377648">
    <property type="protein sequence ID" value="EFJ11281.1"/>
    <property type="molecule type" value="Genomic_DNA"/>
</dbReference>
<proteinExistence type="inferred from homology"/>
<dbReference type="Proteomes" id="UP000001514">
    <property type="component" value="Unassembled WGS sequence"/>
</dbReference>
<dbReference type="GO" id="GO:0006886">
    <property type="term" value="P:intracellular protein transport"/>
    <property type="evidence" value="ECO:0007669"/>
    <property type="project" value="InterPro"/>
</dbReference>
<dbReference type="InterPro" id="IPR016024">
    <property type="entry name" value="ARM-type_fold"/>
</dbReference>
<evidence type="ECO:0000313" key="9">
    <source>
        <dbReference type="EMBL" id="EFJ11281.1"/>
    </source>
</evidence>
<keyword evidence="3 6" id="KW-0813">Transport</keyword>
<keyword evidence="4 6" id="KW-0653">Protein transport</keyword>
<protein>
    <recommendedName>
        <fullName evidence="6">AP-3 complex subunit beta</fullName>
    </recommendedName>
</protein>
<dbReference type="OMA" id="ARAIIVW"/>
<dbReference type="HOGENOM" id="CLU_006320_3_1_1"/>
<accession>D8SWE6</accession>
<dbReference type="InterPro" id="IPR011989">
    <property type="entry name" value="ARM-like"/>
</dbReference>
<comment type="similarity">
    <text evidence="2 6">Belongs to the adaptor complexes large subunit family.</text>
</comment>
<reference evidence="9 10" key="1">
    <citation type="journal article" date="2011" name="Science">
        <title>The Selaginella genome identifies genetic changes associated with the evolution of vascular plants.</title>
        <authorList>
            <person name="Banks J.A."/>
            <person name="Nishiyama T."/>
            <person name="Hasebe M."/>
            <person name="Bowman J.L."/>
            <person name="Gribskov M."/>
            <person name="dePamphilis C."/>
            <person name="Albert V.A."/>
            <person name="Aono N."/>
            <person name="Aoyama T."/>
            <person name="Ambrose B.A."/>
            <person name="Ashton N.W."/>
            <person name="Axtell M.J."/>
            <person name="Barker E."/>
            <person name="Barker M.S."/>
            <person name="Bennetzen J.L."/>
            <person name="Bonawitz N.D."/>
            <person name="Chapple C."/>
            <person name="Cheng C."/>
            <person name="Correa L.G."/>
            <person name="Dacre M."/>
            <person name="DeBarry J."/>
            <person name="Dreyer I."/>
            <person name="Elias M."/>
            <person name="Engstrom E.M."/>
            <person name="Estelle M."/>
            <person name="Feng L."/>
            <person name="Finet C."/>
            <person name="Floyd S.K."/>
            <person name="Frommer W.B."/>
            <person name="Fujita T."/>
            <person name="Gramzow L."/>
            <person name="Gutensohn M."/>
            <person name="Harholt J."/>
            <person name="Hattori M."/>
            <person name="Heyl A."/>
            <person name="Hirai T."/>
            <person name="Hiwatashi Y."/>
            <person name="Ishikawa M."/>
            <person name="Iwata M."/>
            <person name="Karol K.G."/>
            <person name="Koehler B."/>
            <person name="Kolukisaoglu U."/>
            <person name="Kubo M."/>
            <person name="Kurata T."/>
            <person name="Lalonde S."/>
            <person name="Li K."/>
            <person name="Li Y."/>
            <person name="Litt A."/>
            <person name="Lyons E."/>
            <person name="Manning G."/>
            <person name="Maruyama T."/>
            <person name="Michael T.P."/>
            <person name="Mikami K."/>
            <person name="Miyazaki S."/>
            <person name="Morinaga S."/>
            <person name="Murata T."/>
            <person name="Mueller-Roeber B."/>
            <person name="Nelson D.R."/>
            <person name="Obara M."/>
            <person name="Oguri Y."/>
            <person name="Olmstead R.G."/>
            <person name="Onodera N."/>
            <person name="Petersen B.L."/>
            <person name="Pils B."/>
            <person name="Prigge M."/>
            <person name="Rensing S.A."/>
            <person name="Riano-Pachon D.M."/>
            <person name="Roberts A.W."/>
            <person name="Sato Y."/>
            <person name="Scheller H.V."/>
            <person name="Schulz B."/>
            <person name="Schulz C."/>
            <person name="Shakirov E.V."/>
            <person name="Shibagaki N."/>
            <person name="Shinohara N."/>
            <person name="Shippen D.E."/>
            <person name="Soerensen I."/>
            <person name="Sotooka R."/>
            <person name="Sugimoto N."/>
            <person name="Sugita M."/>
            <person name="Sumikawa N."/>
            <person name="Tanurdzic M."/>
            <person name="Theissen G."/>
            <person name="Ulvskov P."/>
            <person name="Wakazuki S."/>
            <person name="Weng J.K."/>
            <person name="Willats W.W."/>
            <person name="Wipf D."/>
            <person name="Wolf P.G."/>
            <person name="Yang L."/>
            <person name="Zimmer A.D."/>
            <person name="Zhu Q."/>
            <person name="Mitros T."/>
            <person name="Hellsten U."/>
            <person name="Loque D."/>
            <person name="Otillar R."/>
            <person name="Salamov A."/>
            <person name="Schmutz J."/>
            <person name="Shapiro H."/>
            <person name="Lindquist E."/>
            <person name="Lucas S."/>
            <person name="Rokhsar D."/>
            <person name="Grigoriev I.V."/>
        </authorList>
    </citation>
    <scope>NUCLEOTIDE SEQUENCE [LARGE SCALE GENOMIC DNA]</scope>
</reference>
<dbReference type="Pfam" id="PF14796">
    <property type="entry name" value="AP3B1_C"/>
    <property type="match status" value="1"/>
</dbReference>
<feature type="domain" description="AP-3 complex subunit beta C-terminal" evidence="8">
    <location>
        <begin position="701"/>
        <end position="857"/>
    </location>
</feature>
<evidence type="ECO:0000256" key="5">
    <source>
        <dbReference type="ARBA" id="ARBA00023136"/>
    </source>
</evidence>
<evidence type="ECO:0000256" key="7">
    <source>
        <dbReference type="SAM" id="MobiDB-lite"/>
    </source>
</evidence>
<dbReference type="InterPro" id="IPR026740">
    <property type="entry name" value="AP3_beta"/>
</dbReference>
<dbReference type="Gramene" id="EFJ11281">
    <property type="protein sequence ID" value="EFJ11281"/>
    <property type="gene ID" value="SELMODRAFT_126458"/>
</dbReference>
<gene>
    <name evidence="9" type="ORF">SELMODRAFT_126458</name>
</gene>
<dbReference type="InterPro" id="IPR002553">
    <property type="entry name" value="Clathrin/coatomer_adapt-like_N"/>
</dbReference>
<name>D8SWE6_SELML</name>
<keyword evidence="5 6" id="KW-0472">Membrane</keyword>
<evidence type="ECO:0000256" key="6">
    <source>
        <dbReference type="PIRNR" id="PIRNR037096"/>
    </source>
</evidence>
<dbReference type="GO" id="GO:0016192">
    <property type="term" value="P:vesicle-mediated transport"/>
    <property type="evidence" value="ECO:0000318"/>
    <property type="project" value="GO_Central"/>
</dbReference>
<evidence type="ECO:0000256" key="2">
    <source>
        <dbReference type="ARBA" id="ARBA00006613"/>
    </source>
</evidence>
<feature type="region of interest" description="Disordered" evidence="7">
    <location>
        <begin position="624"/>
        <end position="689"/>
    </location>
</feature>
<sequence length="908" mass="100091">MSALVSGVGTDAAIYDDPQDADIPTLLDSRYDADKAQGLKRLIALMAQGQDVSTFFPQVVKGVASQSLEVKKLVYIYLVHYADKRPDEALLSINSFQRDLSDINPLVRAWALRAMSGIKVRAVGPLVIMAANKCARDPSPYVRRCAANAVSKIHSMGDEQHFDELLVSILLNDNYPGVAGAAAQAFISVCPERYSLLSSSFRKLCGLLYEADEWGQISLMDILMRYIVAKYGVVRDFSSVNVEFSCLQQAHEENGGDFYKADTRSSFPDERWEVRLMLSSTLSLLRSQNSAVVLQAAVIHWYFSPGNELSNIVKPLLFLLRSSLDARHVVLANILSFSKCEPSLFEAYFEDFFICSSDSQAIQALKLDILTNIVSDLSATQILQELEAYIRNPNSQLAADAVNSIGRCALRLSSTVAICTKGLLKLVVSRSSHSGREQYSPGRGRVVVQAVSSLRAIMQKHPAEQDQVILHLLRNLNHILEPTAREVVIWMIGEQAIARPALAEGIPVALRYLAKTFANESNGTKLQVLNCLAKIISSSQRCSSLKTVLLILQYILDLAACDLNYDVRDRAWILRVLLAGHLDAIKHHSSYDADPPANSMFLRQKSVPVLPSLSLQPSTFLPGSMSHMVQHKSPGYRPLPRERYTDLSPSSPTLPERQPELQSQSESTDSGSESFESEDDGNYTDDDLAVISDADGNTAKEKADLISLSDTELLKRDASPEDLSPSVDLESWLGPEEPSNSPEDFDKSSNSEVKKVLALDFTNGDGLEVHYGFMRGPSIFSSSMVCVRLFLHNKSSEPMHGIEINDGETAGYAAVLFSWLTAFESGTARIIPPEAVALEPGEKTELNAHVDFRHNLSIVKVCLHCNSNKFPIKISPEPGVLLRPRKMSISVFLAAEARIAGMHRSSRR</sequence>
<dbReference type="STRING" id="88036.D8SWE6"/>
<evidence type="ECO:0000256" key="3">
    <source>
        <dbReference type="ARBA" id="ARBA00022448"/>
    </source>
</evidence>
<dbReference type="Pfam" id="PF01602">
    <property type="entry name" value="Adaptin_N"/>
    <property type="match status" value="1"/>
</dbReference>
<dbReference type="PANTHER" id="PTHR11134">
    <property type="entry name" value="ADAPTOR COMPLEX SUBUNIT BETA FAMILY MEMBER"/>
    <property type="match status" value="1"/>
</dbReference>
<evidence type="ECO:0000313" key="10">
    <source>
        <dbReference type="Proteomes" id="UP000001514"/>
    </source>
</evidence>
<feature type="compositionally biased region" description="Low complexity" evidence="7">
    <location>
        <begin position="663"/>
        <end position="674"/>
    </location>
</feature>
<dbReference type="KEGG" id="smo:SELMODRAFT_126458"/>
<dbReference type="FunCoup" id="D8SWE6">
    <property type="interactions" value="2623"/>
</dbReference>